<dbReference type="PROSITE" id="PS51332">
    <property type="entry name" value="B12_BINDING"/>
    <property type="match status" value="1"/>
</dbReference>
<feature type="domain" description="B12-binding" evidence="7">
    <location>
        <begin position="1"/>
        <end position="148"/>
    </location>
</feature>
<organism evidence="9 10">
    <name type="scientific">Nonomuraea bangladeshensis</name>
    <dbReference type="NCBI Taxonomy" id="404385"/>
    <lineage>
        <taxon>Bacteria</taxon>
        <taxon>Bacillati</taxon>
        <taxon>Actinomycetota</taxon>
        <taxon>Actinomycetes</taxon>
        <taxon>Streptosporangiales</taxon>
        <taxon>Streptosporangiaceae</taxon>
        <taxon>Nonomuraea</taxon>
    </lineage>
</organism>
<evidence type="ECO:0000256" key="2">
    <source>
        <dbReference type="ARBA" id="ARBA00022485"/>
    </source>
</evidence>
<dbReference type="Gene3D" id="3.80.30.20">
    <property type="entry name" value="tm_1862 like domain"/>
    <property type="match status" value="1"/>
</dbReference>
<dbReference type="InterPro" id="IPR051198">
    <property type="entry name" value="BchE-like"/>
</dbReference>
<evidence type="ECO:0000313" key="10">
    <source>
        <dbReference type="Proteomes" id="UP001552427"/>
    </source>
</evidence>
<dbReference type="SFLD" id="SFLDG01082">
    <property type="entry name" value="B12-binding_domain_containing"/>
    <property type="match status" value="1"/>
</dbReference>
<proteinExistence type="predicted"/>
<dbReference type="Gene3D" id="3.40.50.280">
    <property type="entry name" value="Cobalamin-binding domain"/>
    <property type="match status" value="1"/>
</dbReference>
<keyword evidence="5" id="KW-0408">Iron</keyword>
<evidence type="ECO:0000256" key="4">
    <source>
        <dbReference type="ARBA" id="ARBA00022723"/>
    </source>
</evidence>
<accession>A0ABV3HJN3</accession>
<reference evidence="9 10" key="1">
    <citation type="submission" date="2024-06" db="EMBL/GenBank/DDBJ databases">
        <title>The Natural Products Discovery Center: Release of the First 8490 Sequenced Strains for Exploring Actinobacteria Biosynthetic Diversity.</title>
        <authorList>
            <person name="Kalkreuter E."/>
            <person name="Kautsar S.A."/>
            <person name="Yang D."/>
            <person name="Bader C.D."/>
            <person name="Teijaro C.N."/>
            <person name="Fluegel L."/>
            <person name="Davis C.M."/>
            <person name="Simpson J.R."/>
            <person name="Lauterbach L."/>
            <person name="Steele A.D."/>
            <person name="Gui C."/>
            <person name="Meng S."/>
            <person name="Li G."/>
            <person name="Viehrig K."/>
            <person name="Ye F."/>
            <person name="Su P."/>
            <person name="Kiefer A.F."/>
            <person name="Nichols A."/>
            <person name="Cepeda A.J."/>
            <person name="Yan W."/>
            <person name="Fan B."/>
            <person name="Jiang Y."/>
            <person name="Adhikari A."/>
            <person name="Zheng C.-J."/>
            <person name="Schuster L."/>
            <person name="Cowan T.M."/>
            <person name="Smanski M.J."/>
            <person name="Chevrette M.G."/>
            <person name="De Carvalho L.P.S."/>
            <person name="Shen B."/>
        </authorList>
    </citation>
    <scope>NUCLEOTIDE SEQUENCE [LARGE SCALE GENOMIC DNA]</scope>
    <source>
        <strain evidence="9 10">NPDC049574</strain>
    </source>
</reference>
<dbReference type="InterPro" id="IPR034466">
    <property type="entry name" value="Methyltransferase_Class_B"/>
</dbReference>
<dbReference type="SMART" id="SM00729">
    <property type="entry name" value="Elp3"/>
    <property type="match status" value="1"/>
</dbReference>
<evidence type="ECO:0000259" key="7">
    <source>
        <dbReference type="PROSITE" id="PS51332"/>
    </source>
</evidence>
<evidence type="ECO:0000256" key="5">
    <source>
        <dbReference type="ARBA" id="ARBA00023004"/>
    </source>
</evidence>
<dbReference type="InterPro" id="IPR058240">
    <property type="entry name" value="rSAM_sf"/>
</dbReference>
<protein>
    <submittedName>
        <fullName evidence="9">Radical SAM protein</fullName>
    </submittedName>
</protein>
<gene>
    <name evidence="9" type="ORF">AB0K40_45235</name>
</gene>
<keyword evidence="4" id="KW-0479">Metal-binding</keyword>
<dbReference type="CDD" id="cd01335">
    <property type="entry name" value="Radical_SAM"/>
    <property type="match status" value="1"/>
</dbReference>
<dbReference type="EMBL" id="JBFARM010000020">
    <property type="protein sequence ID" value="MEV4292757.1"/>
    <property type="molecule type" value="Genomic_DNA"/>
</dbReference>
<dbReference type="InterPro" id="IPR007197">
    <property type="entry name" value="rSAM"/>
</dbReference>
<dbReference type="SFLD" id="SFLDS00029">
    <property type="entry name" value="Radical_SAM"/>
    <property type="match status" value="1"/>
</dbReference>
<dbReference type="PROSITE" id="PS01278">
    <property type="entry name" value="MTTASE_RADICAL"/>
    <property type="match status" value="1"/>
</dbReference>
<dbReference type="RefSeq" id="WP_364463341.1">
    <property type="nucleotide sequence ID" value="NZ_JBFARM010000020.1"/>
</dbReference>
<dbReference type="PANTHER" id="PTHR43409">
    <property type="entry name" value="ANAEROBIC MAGNESIUM-PROTOPORPHYRIN IX MONOMETHYL ESTER CYCLASE-RELATED"/>
    <property type="match status" value="1"/>
</dbReference>
<comment type="caution">
    <text evidence="9">The sequence shown here is derived from an EMBL/GenBank/DDBJ whole genome shotgun (WGS) entry which is preliminary data.</text>
</comment>
<feature type="domain" description="Radical SAM core" evidence="8">
    <location>
        <begin position="193"/>
        <end position="425"/>
    </location>
</feature>
<dbReference type="PANTHER" id="PTHR43409:SF16">
    <property type="entry name" value="SLR0320 PROTEIN"/>
    <property type="match status" value="1"/>
</dbReference>
<keyword evidence="2" id="KW-0004">4Fe-4S</keyword>
<comment type="cofactor">
    <cofactor evidence="1">
        <name>[4Fe-4S] cluster</name>
        <dbReference type="ChEBI" id="CHEBI:49883"/>
    </cofactor>
</comment>
<dbReference type="Pfam" id="PF04055">
    <property type="entry name" value="Radical_SAM"/>
    <property type="match status" value="1"/>
</dbReference>
<dbReference type="SFLD" id="SFLDG01123">
    <property type="entry name" value="methyltransferase_(Class_B)"/>
    <property type="match status" value="1"/>
</dbReference>
<sequence>MKVLLIATNRERRPSFAVPAGVAYLQTALIDAGHEARILDLCFDPDDRLEGRVTEAIGEYGPDLIGVSVRNIDNETYLQYRGNLGDVKIVLGACRAASAAPVVLGGSAFSLMPVEIMNVLGADLGVIGEGEPAMVAIADALAEGRPITDAPGLLRREGTRVSVSEPARVSDPGSIVAPRYFVPDSRYFSTQVVGPQPTYGIQTKRGCAFRCSYCPVPSIEGKRFRLRSPAHIVDEMRHVRDLAGVKRFFITDSIFNLPRRHAIAVCEEMVAADLGVTWMAYTNPLQYDDDLALLFKRAGCETLNFGLDAGCDEMLTSLQKDFTVADIENATACARRAGVRIIHSLLLGGPGETADTVARTLDTMDRCAPDILTIAFGIRVYPKTPLWQDIGSRPGRPDLDMLQAVFYVDEALGPAECRTILRSIEEFVETHPKIMVRMNFDPKNLEAEVSTSSLRISAQAGAGRKAR</sequence>
<evidence type="ECO:0000256" key="6">
    <source>
        <dbReference type="ARBA" id="ARBA00023014"/>
    </source>
</evidence>
<evidence type="ECO:0000256" key="3">
    <source>
        <dbReference type="ARBA" id="ARBA00022691"/>
    </source>
</evidence>
<dbReference type="PROSITE" id="PS51918">
    <property type="entry name" value="RADICAL_SAM"/>
    <property type="match status" value="1"/>
</dbReference>
<dbReference type="InterPro" id="IPR006158">
    <property type="entry name" value="Cobalamin-bd"/>
</dbReference>
<keyword evidence="3" id="KW-0949">S-adenosyl-L-methionine</keyword>
<evidence type="ECO:0000259" key="8">
    <source>
        <dbReference type="PROSITE" id="PS51918"/>
    </source>
</evidence>
<keyword evidence="6" id="KW-0411">Iron-sulfur</keyword>
<dbReference type="InterPro" id="IPR023404">
    <property type="entry name" value="rSAM_horseshoe"/>
</dbReference>
<name>A0ABV3HJN3_9ACTN</name>
<dbReference type="InterPro" id="IPR020612">
    <property type="entry name" value="Methylthiotransferase_CS"/>
</dbReference>
<keyword evidence="10" id="KW-1185">Reference proteome</keyword>
<dbReference type="Pfam" id="PF02310">
    <property type="entry name" value="B12-binding"/>
    <property type="match status" value="1"/>
</dbReference>
<evidence type="ECO:0000256" key="1">
    <source>
        <dbReference type="ARBA" id="ARBA00001966"/>
    </source>
</evidence>
<dbReference type="Proteomes" id="UP001552427">
    <property type="component" value="Unassembled WGS sequence"/>
</dbReference>
<evidence type="ECO:0000313" key="9">
    <source>
        <dbReference type="EMBL" id="MEV4292757.1"/>
    </source>
</evidence>
<dbReference type="InterPro" id="IPR006638">
    <property type="entry name" value="Elp3/MiaA/NifB-like_rSAM"/>
</dbReference>
<dbReference type="SUPFAM" id="SSF102114">
    <property type="entry name" value="Radical SAM enzymes"/>
    <property type="match status" value="1"/>
</dbReference>